<evidence type="ECO:0000313" key="1">
    <source>
        <dbReference type="EMBL" id="TDN81755.1"/>
    </source>
</evidence>
<dbReference type="Proteomes" id="UP000295493">
    <property type="component" value="Unassembled WGS sequence"/>
</dbReference>
<dbReference type="AlphaFoldDB" id="A0A4R6FM97"/>
<name>A0A4R6FM97_9SPHN</name>
<keyword evidence="2" id="KW-1185">Reference proteome</keyword>
<proteinExistence type="predicted"/>
<gene>
    <name evidence="1" type="ORF">EV664_107157</name>
</gene>
<accession>A0A4R6FM97</accession>
<dbReference type="EMBL" id="SNWD01000007">
    <property type="protein sequence ID" value="TDN81755.1"/>
    <property type="molecule type" value="Genomic_DNA"/>
</dbReference>
<evidence type="ECO:0000313" key="2">
    <source>
        <dbReference type="Proteomes" id="UP000295493"/>
    </source>
</evidence>
<reference evidence="1 2" key="1">
    <citation type="submission" date="2019-03" db="EMBL/GenBank/DDBJ databases">
        <title>Genomic Encyclopedia of Type Strains, Phase IV (KMG-IV): sequencing the most valuable type-strain genomes for metagenomic binning, comparative biology and taxonomic classification.</title>
        <authorList>
            <person name="Goeker M."/>
        </authorList>
    </citation>
    <scope>NUCLEOTIDE SEQUENCE [LARGE SCALE GENOMIC DNA]</scope>
    <source>
        <strain evidence="1 2">DSM 25059</strain>
    </source>
</reference>
<protein>
    <submittedName>
        <fullName evidence="1">Uncharacterized protein</fullName>
    </submittedName>
</protein>
<dbReference type="RefSeq" id="WP_133495873.1">
    <property type="nucleotide sequence ID" value="NZ_BMLU01000007.1"/>
</dbReference>
<sequence length="105" mass="11422">MSGVLWTEKEDKLLRAFPSIDMRMSEFVETYLPGRTVAGAEYRLPIALHGGGRSTSGYQPGYDRPTGGHKPEKASAMLVAACDEIGGTWDADAQRAWIKRHGVAA</sequence>
<comment type="caution">
    <text evidence="1">The sequence shown here is derived from an EMBL/GenBank/DDBJ whole genome shotgun (WGS) entry which is preliminary data.</text>
</comment>
<organism evidence="1 2">
    <name type="scientific">Stakelama pacifica</name>
    <dbReference type="NCBI Taxonomy" id="517720"/>
    <lineage>
        <taxon>Bacteria</taxon>
        <taxon>Pseudomonadati</taxon>
        <taxon>Pseudomonadota</taxon>
        <taxon>Alphaproteobacteria</taxon>
        <taxon>Sphingomonadales</taxon>
        <taxon>Sphingomonadaceae</taxon>
        <taxon>Stakelama</taxon>
    </lineage>
</organism>